<sequence length="123" mass="14269">MTLFKLYSYCNERNIYPVSKEHSSARISMVRGKHMSTNEGLSLYINLRSWRQIIGIPQTEANKHLVLSAWRQSINRVCPVKSIEMEFFAYFTNFQQIAFAIQMHVHWCVPGDLEGGGTYCLSF</sequence>
<accession>A0A0X3PTX1</accession>
<reference evidence="1" key="1">
    <citation type="submission" date="2016-01" db="EMBL/GenBank/DDBJ databases">
        <title>Reference transcriptome for the parasite Schistocephalus solidus: insights into the molecular evolution of parasitism.</title>
        <authorList>
            <person name="Hebert F.O."/>
            <person name="Grambauer S."/>
            <person name="Barber I."/>
            <person name="Landry C.R."/>
            <person name="Aubin-Horth N."/>
        </authorList>
    </citation>
    <scope>NUCLEOTIDE SEQUENCE</scope>
</reference>
<dbReference type="EMBL" id="GEEE01012589">
    <property type="protein sequence ID" value="JAP50636.1"/>
    <property type="molecule type" value="Transcribed_RNA"/>
</dbReference>
<gene>
    <name evidence="1" type="primary">TENN</name>
    <name evidence="1" type="ORF">TR160674</name>
</gene>
<proteinExistence type="predicted"/>
<evidence type="ECO:0000313" key="1">
    <source>
        <dbReference type="EMBL" id="JAP50636.1"/>
    </source>
</evidence>
<protein>
    <submittedName>
        <fullName evidence="1">Tenascin-N</fullName>
    </submittedName>
</protein>
<organism evidence="1">
    <name type="scientific">Schistocephalus solidus</name>
    <name type="common">Tapeworm</name>
    <dbReference type="NCBI Taxonomy" id="70667"/>
    <lineage>
        <taxon>Eukaryota</taxon>
        <taxon>Metazoa</taxon>
        <taxon>Spiralia</taxon>
        <taxon>Lophotrochozoa</taxon>
        <taxon>Platyhelminthes</taxon>
        <taxon>Cestoda</taxon>
        <taxon>Eucestoda</taxon>
        <taxon>Diphyllobothriidea</taxon>
        <taxon>Diphyllobothriidae</taxon>
        <taxon>Schistocephalus</taxon>
    </lineage>
</organism>
<dbReference type="AlphaFoldDB" id="A0A0X3PTX1"/>
<name>A0A0X3PTX1_SCHSO</name>